<feature type="region of interest" description="Disordered" evidence="1">
    <location>
        <begin position="18"/>
        <end position="115"/>
    </location>
</feature>
<dbReference type="EMBL" id="AUSU01002420">
    <property type="protein sequence ID" value="EPS68831.1"/>
    <property type="molecule type" value="Genomic_DNA"/>
</dbReference>
<dbReference type="Proteomes" id="UP000015453">
    <property type="component" value="Unassembled WGS sequence"/>
</dbReference>
<feature type="transmembrane region" description="Helical" evidence="2">
    <location>
        <begin position="171"/>
        <end position="189"/>
    </location>
</feature>
<proteinExistence type="predicted"/>
<feature type="compositionally biased region" description="Low complexity" evidence="1">
    <location>
        <begin position="50"/>
        <end position="59"/>
    </location>
</feature>
<keyword evidence="4" id="KW-1185">Reference proteome</keyword>
<keyword evidence="2" id="KW-0472">Membrane</keyword>
<comment type="caution">
    <text evidence="3">The sequence shown here is derived from an EMBL/GenBank/DDBJ whole genome shotgun (WGS) entry which is preliminary data.</text>
</comment>
<keyword evidence="2" id="KW-1133">Transmembrane helix</keyword>
<protein>
    <submittedName>
        <fullName evidence="3">Uncharacterized protein</fullName>
    </submittedName>
</protein>
<dbReference type="AlphaFoldDB" id="S8CVA9"/>
<evidence type="ECO:0000256" key="1">
    <source>
        <dbReference type="SAM" id="MobiDB-lite"/>
    </source>
</evidence>
<sequence length="200" mass="22191">MSAVILDLESEYLYRGGNRTDEVRGDCCESNLGENNGPFDGAPNSLPEDSASGSSSSSSFKGVNHRPSSPDPLSKKTYPLKFKEINAETPDGNSEDLQRSSRNVQSRIVKPAPDGDDAEIEEFDNLYKQTVETDVEYLVIMSSGVVQRLESDRIERHGEADSRTRKRRDSCFSVAFCIVVVAVVVLVWWPNYYEDLAVAT</sequence>
<evidence type="ECO:0000313" key="3">
    <source>
        <dbReference type="EMBL" id="EPS68831.1"/>
    </source>
</evidence>
<accession>S8CVA9</accession>
<evidence type="ECO:0000313" key="4">
    <source>
        <dbReference type="Proteomes" id="UP000015453"/>
    </source>
</evidence>
<gene>
    <name evidence="3" type="ORF">M569_05937</name>
</gene>
<reference evidence="3 4" key="1">
    <citation type="journal article" date="2013" name="BMC Genomics">
        <title>The miniature genome of a carnivorous plant Genlisea aurea contains a low number of genes and short non-coding sequences.</title>
        <authorList>
            <person name="Leushkin E.V."/>
            <person name="Sutormin R.A."/>
            <person name="Nabieva E.R."/>
            <person name="Penin A.A."/>
            <person name="Kondrashov A.S."/>
            <person name="Logacheva M.D."/>
        </authorList>
    </citation>
    <scope>NUCLEOTIDE SEQUENCE [LARGE SCALE GENOMIC DNA]</scope>
</reference>
<keyword evidence="2" id="KW-0812">Transmembrane</keyword>
<name>S8CVA9_9LAMI</name>
<evidence type="ECO:0000256" key="2">
    <source>
        <dbReference type="SAM" id="Phobius"/>
    </source>
</evidence>
<feature type="compositionally biased region" description="Basic and acidic residues" evidence="1">
    <location>
        <begin position="18"/>
        <end position="27"/>
    </location>
</feature>
<organism evidence="3 4">
    <name type="scientific">Genlisea aurea</name>
    <dbReference type="NCBI Taxonomy" id="192259"/>
    <lineage>
        <taxon>Eukaryota</taxon>
        <taxon>Viridiplantae</taxon>
        <taxon>Streptophyta</taxon>
        <taxon>Embryophyta</taxon>
        <taxon>Tracheophyta</taxon>
        <taxon>Spermatophyta</taxon>
        <taxon>Magnoliopsida</taxon>
        <taxon>eudicotyledons</taxon>
        <taxon>Gunneridae</taxon>
        <taxon>Pentapetalae</taxon>
        <taxon>asterids</taxon>
        <taxon>lamiids</taxon>
        <taxon>Lamiales</taxon>
        <taxon>Lentibulariaceae</taxon>
        <taxon>Genlisea</taxon>
    </lineage>
</organism>